<keyword evidence="8" id="KW-0934">Plastid</keyword>
<sequence>MPDGDNYLYWRKKIRTERKKRKVQVFKYGTFIADSFELVYLKPEVIDLIDGFAHGRRNLDRGSPGKLPEESVSWWDIRLKAGFLFQSMAMLIITTVEASTPTPPRFLQHANDEFLLEQAKPETVEKVCKIVKKQLALPAETCVTGESTFSGLGADSLDTVEIVMGLEEAFGISVEEESAQNITTVQDAADLIEKLAEAKSN</sequence>
<dbReference type="GO" id="GO:0009507">
    <property type="term" value="C:chloroplast"/>
    <property type="evidence" value="ECO:0007669"/>
    <property type="project" value="UniProtKB-SubCell"/>
</dbReference>
<evidence type="ECO:0000256" key="6">
    <source>
        <dbReference type="ARBA" id="ARBA00022528"/>
    </source>
</evidence>
<dbReference type="GO" id="GO:0000036">
    <property type="term" value="F:acyl carrier activity"/>
    <property type="evidence" value="ECO:0007669"/>
    <property type="project" value="InterPro"/>
</dbReference>
<evidence type="ECO:0000256" key="4">
    <source>
        <dbReference type="ARBA" id="ARBA00022450"/>
    </source>
</evidence>
<dbReference type="OrthoDB" id="9974421at2759"/>
<keyword evidence="11" id="KW-0443">Lipid metabolism</keyword>
<dbReference type="InterPro" id="IPR006162">
    <property type="entry name" value="Ppantetheine_attach_site"/>
</dbReference>
<dbReference type="PROSITE" id="PS50075">
    <property type="entry name" value="CARRIER"/>
    <property type="match status" value="1"/>
</dbReference>
<evidence type="ECO:0000256" key="5">
    <source>
        <dbReference type="ARBA" id="ARBA00022516"/>
    </source>
</evidence>
<comment type="subcellular location">
    <subcellularLocation>
        <location evidence="2">Plastid</location>
        <location evidence="2">Chloroplast</location>
    </subcellularLocation>
</comment>
<dbReference type="InterPro" id="IPR009081">
    <property type="entry name" value="PP-bd_ACP"/>
</dbReference>
<dbReference type="Gene3D" id="1.10.1200.10">
    <property type="entry name" value="ACP-like"/>
    <property type="match status" value="1"/>
</dbReference>
<dbReference type="AlphaFoldDB" id="A0A835VJ53"/>
<dbReference type="EMBL" id="JADCNL010000001">
    <property type="protein sequence ID" value="KAG0498461.1"/>
    <property type="molecule type" value="Genomic_DNA"/>
</dbReference>
<keyword evidence="4 13" id="KW-0596">Phosphopantetheine</keyword>
<dbReference type="GO" id="GO:0031177">
    <property type="term" value="F:phosphopantetheine binding"/>
    <property type="evidence" value="ECO:0007669"/>
    <property type="project" value="InterPro"/>
</dbReference>
<keyword evidence="16" id="KW-1185">Reference proteome</keyword>
<comment type="function">
    <text evidence="1 13">Carrier of the growing fatty acid chain in fatty acid biosynthesis.</text>
</comment>
<evidence type="ECO:0000256" key="3">
    <source>
        <dbReference type="ARBA" id="ARBA00010930"/>
    </source>
</evidence>
<organism evidence="15 16">
    <name type="scientific">Vanilla planifolia</name>
    <name type="common">Vanilla</name>
    <dbReference type="NCBI Taxonomy" id="51239"/>
    <lineage>
        <taxon>Eukaryota</taxon>
        <taxon>Viridiplantae</taxon>
        <taxon>Streptophyta</taxon>
        <taxon>Embryophyta</taxon>
        <taxon>Tracheophyta</taxon>
        <taxon>Spermatophyta</taxon>
        <taxon>Magnoliopsida</taxon>
        <taxon>Liliopsida</taxon>
        <taxon>Asparagales</taxon>
        <taxon>Orchidaceae</taxon>
        <taxon>Vanilloideae</taxon>
        <taxon>Vanilleae</taxon>
        <taxon>Vanilla</taxon>
    </lineage>
</organism>
<feature type="domain" description="Carrier" evidence="14">
    <location>
        <begin position="121"/>
        <end position="196"/>
    </location>
</feature>
<keyword evidence="7" id="KW-0597">Phosphoprotein</keyword>
<dbReference type="InterPro" id="IPR020806">
    <property type="entry name" value="PKS_PP-bd"/>
</dbReference>
<keyword evidence="5 13" id="KW-0444">Lipid biosynthesis</keyword>
<evidence type="ECO:0000256" key="10">
    <source>
        <dbReference type="ARBA" id="ARBA00022946"/>
    </source>
</evidence>
<dbReference type="Proteomes" id="UP000636800">
    <property type="component" value="Chromosome 1"/>
</dbReference>
<dbReference type="SMART" id="SM00823">
    <property type="entry name" value="PKS_PP"/>
    <property type="match status" value="1"/>
</dbReference>
<accession>A0A835VJ53</accession>
<evidence type="ECO:0000259" key="14">
    <source>
        <dbReference type="PROSITE" id="PS50075"/>
    </source>
</evidence>
<evidence type="ECO:0000256" key="2">
    <source>
        <dbReference type="ARBA" id="ARBA00004229"/>
    </source>
</evidence>
<dbReference type="NCBIfam" id="NF002148">
    <property type="entry name" value="PRK00982.1-2"/>
    <property type="match status" value="1"/>
</dbReference>
<comment type="similarity">
    <text evidence="3">Belongs to the acyl carrier protein (ACP) family.</text>
</comment>
<dbReference type="InterPro" id="IPR003231">
    <property type="entry name" value="ACP"/>
</dbReference>
<evidence type="ECO:0000256" key="8">
    <source>
        <dbReference type="ARBA" id="ARBA00022640"/>
    </source>
</evidence>
<evidence type="ECO:0000256" key="9">
    <source>
        <dbReference type="ARBA" id="ARBA00022832"/>
    </source>
</evidence>
<evidence type="ECO:0000256" key="7">
    <source>
        <dbReference type="ARBA" id="ARBA00022553"/>
    </source>
</evidence>
<proteinExistence type="inferred from homology"/>
<dbReference type="PANTHER" id="PTHR46153">
    <property type="entry name" value="ACYL CARRIER PROTEIN"/>
    <property type="match status" value="1"/>
</dbReference>
<keyword evidence="12 13" id="KW-0275">Fatty acid biosynthesis</keyword>
<evidence type="ECO:0000313" key="16">
    <source>
        <dbReference type="Proteomes" id="UP000636800"/>
    </source>
</evidence>
<evidence type="ECO:0000256" key="13">
    <source>
        <dbReference type="RuleBase" id="RU000722"/>
    </source>
</evidence>
<evidence type="ECO:0000256" key="12">
    <source>
        <dbReference type="ARBA" id="ARBA00023160"/>
    </source>
</evidence>
<dbReference type="SUPFAM" id="SSF47336">
    <property type="entry name" value="ACP-like"/>
    <property type="match status" value="1"/>
</dbReference>
<dbReference type="NCBIfam" id="TIGR00517">
    <property type="entry name" value="acyl_carrier"/>
    <property type="match status" value="1"/>
</dbReference>
<reference evidence="15 16" key="1">
    <citation type="journal article" date="2020" name="Nat. Food">
        <title>A phased Vanilla planifolia genome enables genetic improvement of flavour and production.</title>
        <authorList>
            <person name="Hasing T."/>
            <person name="Tang H."/>
            <person name="Brym M."/>
            <person name="Khazi F."/>
            <person name="Huang T."/>
            <person name="Chambers A.H."/>
        </authorList>
    </citation>
    <scope>NUCLEOTIDE SEQUENCE [LARGE SCALE GENOMIC DNA]</scope>
    <source>
        <tissue evidence="15">Leaf</tissue>
    </source>
</reference>
<keyword evidence="10" id="KW-0809">Transit peptide</keyword>
<evidence type="ECO:0000313" key="15">
    <source>
        <dbReference type="EMBL" id="KAG0498461.1"/>
    </source>
</evidence>
<dbReference type="PANTHER" id="PTHR46153:SF20">
    <property type="entry name" value="ACYL CARRIER PROTEIN 2, CHLOROPLASTIC-RELATED"/>
    <property type="match status" value="1"/>
</dbReference>
<dbReference type="HAMAP" id="MF_01217">
    <property type="entry name" value="Acyl_carrier"/>
    <property type="match status" value="1"/>
</dbReference>
<evidence type="ECO:0000256" key="11">
    <source>
        <dbReference type="ARBA" id="ARBA00023098"/>
    </source>
</evidence>
<protein>
    <recommendedName>
        <fullName evidence="13">Acyl carrier protein</fullName>
    </recommendedName>
</protein>
<keyword evidence="6" id="KW-0150">Chloroplast</keyword>
<keyword evidence="9" id="KW-0276">Fatty acid metabolism</keyword>
<dbReference type="InterPro" id="IPR036736">
    <property type="entry name" value="ACP-like_sf"/>
</dbReference>
<name>A0A835VJ53_VANPL</name>
<gene>
    <name evidence="15" type="ORF">HPP92_003152</name>
</gene>
<evidence type="ECO:0000256" key="1">
    <source>
        <dbReference type="ARBA" id="ARBA00003180"/>
    </source>
</evidence>
<comment type="caution">
    <text evidence="15">The sequence shown here is derived from an EMBL/GenBank/DDBJ whole genome shotgun (WGS) entry which is preliminary data.</text>
</comment>
<dbReference type="PROSITE" id="PS00012">
    <property type="entry name" value="PHOSPHOPANTETHEINE"/>
    <property type="match status" value="1"/>
</dbReference>
<dbReference type="InterPro" id="IPR044813">
    <property type="entry name" value="ACP_chloroplastic"/>
</dbReference>
<dbReference type="Pfam" id="PF00550">
    <property type="entry name" value="PP-binding"/>
    <property type="match status" value="1"/>
</dbReference>